<reference evidence="2" key="1">
    <citation type="journal article" date="2020" name="mSystems">
        <title>Genome- and Community-Level Interaction Insights into Carbon Utilization and Element Cycling Functions of Hydrothermarchaeota in Hydrothermal Sediment.</title>
        <authorList>
            <person name="Zhou Z."/>
            <person name="Liu Y."/>
            <person name="Xu W."/>
            <person name="Pan J."/>
            <person name="Luo Z.H."/>
            <person name="Li M."/>
        </authorList>
    </citation>
    <scope>NUCLEOTIDE SEQUENCE [LARGE SCALE GENOMIC DNA]</scope>
    <source>
        <strain evidence="2">SpSt-556</strain>
    </source>
</reference>
<dbReference type="EMBL" id="DSXR01000109">
    <property type="protein sequence ID" value="HGS88106.1"/>
    <property type="molecule type" value="Genomic_DNA"/>
</dbReference>
<dbReference type="GO" id="GO:0016746">
    <property type="term" value="F:acyltransferase activity"/>
    <property type="evidence" value="ECO:0007669"/>
    <property type="project" value="InterPro"/>
</dbReference>
<dbReference type="Pfam" id="PF01553">
    <property type="entry name" value="Acyltransferase"/>
    <property type="match status" value="1"/>
</dbReference>
<sequence>MTTSEIPVLYSPSPSSVEELHAALEYEVFRVSGWSADDWRRRLFRALLNRPLHRLAGVLTALDEDTRRFGLTVGLTRFLEHFACNIEWAAEEPIPQKGPLIVACNHPGTFDGFVLAKLLQREDVRVIARDMPLLRGLPHISRHLIFSTRDMTQRAAVLREVIQHLKNGGVLLTFPRGTIEPDPGSMAGAMSEVRHWLPSVELWLRKVPETRLVIGIISQVTAPLALKVGRLFFRKPWNAQVAAEVMQVAFQVLAPERWKIQPRVTFSAPLSLKKLEMELNGERRLFPLIQVYILRAMAEHQRLFYGIDLPC</sequence>
<gene>
    <name evidence="2" type="ORF">ENT17_10885</name>
</gene>
<protein>
    <recommendedName>
        <fullName evidence="1">Phospholipid/glycerol acyltransferase domain-containing protein</fullName>
    </recommendedName>
</protein>
<feature type="domain" description="Phospholipid/glycerol acyltransferase" evidence="1">
    <location>
        <begin position="100"/>
        <end position="198"/>
    </location>
</feature>
<comment type="caution">
    <text evidence="2">The sequence shown here is derived from an EMBL/GenBank/DDBJ whole genome shotgun (WGS) entry which is preliminary data.</text>
</comment>
<dbReference type="SUPFAM" id="SSF69593">
    <property type="entry name" value="Glycerol-3-phosphate (1)-acyltransferase"/>
    <property type="match status" value="1"/>
</dbReference>
<name>A0A7C4L0B0_9CHLR</name>
<evidence type="ECO:0000259" key="1">
    <source>
        <dbReference type="SMART" id="SM00563"/>
    </source>
</evidence>
<evidence type="ECO:0000313" key="2">
    <source>
        <dbReference type="EMBL" id="HGS88106.1"/>
    </source>
</evidence>
<dbReference type="InterPro" id="IPR002123">
    <property type="entry name" value="Plipid/glycerol_acylTrfase"/>
</dbReference>
<dbReference type="AlphaFoldDB" id="A0A7C4L0B0"/>
<organism evidence="2">
    <name type="scientific">Bellilinea caldifistulae</name>
    <dbReference type="NCBI Taxonomy" id="360411"/>
    <lineage>
        <taxon>Bacteria</taxon>
        <taxon>Bacillati</taxon>
        <taxon>Chloroflexota</taxon>
        <taxon>Anaerolineae</taxon>
        <taxon>Anaerolineales</taxon>
        <taxon>Anaerolineaceae</taxon>
        <taxon>Bellilinea</taxon>
    </lineage>
</organism>
<proteinExistence type="predicted"/>
<accession>A0A7C4L0B0</accession>
<dbReference type="SMART" id="SM00563">
    <property type="entry name" value="PlsC"/>
    <property type="match status" value="1"/>
</dbReference>